<name>A0A0B6YQD5_9EUPU</name>
<dbReference type="EMBL" id="HACG01011619">
    <property type="protein sequence ID" value="CEK58484.1"/>
    <property type="molecule type" value="Transcribed_RNA"/>
</dbReference>
<sequence>MNPTRLNNRKSKLCQHVAMGHQLALKCHTAPFCSSGTQNSCHYVVLGPNLCHTVDLLSLNPTDLKQHISRSSEDVHRHQAL</sequence>
<accession>A0A0B6YQD5</accession>
<gene>
    <name evidence="1" type="primary">ORF33257</name>
</gene>
<organism evidence="1">
    <name type="scientific">Arion vulgaris</name>
    <dbReference type="NCBI Taxonomy" id="1028688"/>
    <lineage>
        <taxon>Eukaryota</taxon>
        <taxon>Metazoa</taxon>
        <taxon>Spiralia</taxon>
        <taxon>Lophotrochozoa</taxon>
        <taxon>Mollusca</taxon>
        <taxon>Gastropoda</taxon>
        <taxon>Heterobranchia</taxon>
        <taxon>Euthyneura</taxon>
        <taxon>Panpulmonata</taxon>
        <taxon>Eupulmonata</taxon>
        <taxon>Stylommatophora</taxon>
        <taxon>Helicina</taxon>
        <taxon>Arionoidea</taxon>
        <taxon>Arionidae</taxon>
        <taxon>Arion</taxon>
    </lineage>
</organism>
<reference evidence="1" key="1">
    <citation type="submission" date="2014-12" db="EMBL/GenBank/DDBJ databases">
        <title>Insight into the proteome of Arion vulgaris.</title>
        <authorList>
            <person name="Aradska J."/>
            <person name="Bulat T."/>
            <person name="Smidak R."/>
            <person name="Sarate P."/>
            <person name="Gangsoo J."/>
            <person name="Sialana F."/>
            <person name="Bilban M."/>
            <person name="Lubec G."/>
        </authorList>
    </citation>
    <scope>NUCLEOTIDE SEQUENCE</scope>
    <source>
        <tissue evidence="1">Skin</tissue>
    </source>
</reference>
<proteinExistence type="predicted"/>
<evidence type="ECO:0000313" key="1">
    <source>
        <dbReference type="EMBL" id="CEK58484.1"/>
    </source>
</evidence>
<protein>
    <submittedName>
        <fullName evidence="1">Uncharacterized protein</fullName>
    </submittedName>
</protein>
<dbReference type="AlphaFoldDB" id="A0A0B6YQD5"/>